<evidence type="ECO:0000313" key="2">
    <source>
        <dbReference type="EMBL" id="RAI30078.1"/>
    </source>
</evidence>
<keyword evidence="1" id="KW-0732">Signal</keyword>
<protein>
    <recommendedName>
        <fullName evidence="4">Cytoplasmic protein</fullName>
    </recommendedName>
</protein>
<gene>
    <name evidence="2" type="ORF">CH339_00670</name>
</gene>
<dbReference type="EMBL" id="NPEV01000001">
    <property type="protein sequence ID" value="RAI30078.1"/>
    <property type="molecule type" value="Genomic_DNA"/>
</dbReference>
<evidence type="ECO:0000256" key="1">
    <source>
        <dbReference type="SAM" id="SignalP"/>
    </source>
</evidence>
<dbReference type="AlphaFoldDB" id="A0A327K3W5"/>
<dbReference type="OrthoDB" id="9808546at2"/>
<accession>A0A327K3W5</accession>
<feature type="signal peptide" evidence="1">
    <location>
        <begin position="1"/>
        <end position="23"/>
    </location>
</feature>
<proteinExistence type="predicted"/>
<dbReference type="RefSeq" id="WP_111432331.1">
    <property type="nucleotide sequence ID" value="NZ_JACIGG010000001.1"/>
</dbReference>
<sequence>MSRIARLVLAAALLALGALPASAFFWNHSNDPDPDRHVPACDSPGVFRSITHRFAHADRDFYSGIQAIDEIDQVQQLALISNRPSPLVRRYCRARVHLSDLSHRTMYYMIEEEAGFVALWRGVEFCIRGLDPWYVHDAKCRTVRP</sequence>
<evidence type="ECO:0000313" key="3">
    <source>
        <dbReference type="Proteomes" id="UP000249299"/>
    </source>
</evidence>
<dbReference type="Proteomes" id="UP000249299">
    <property type="component" value="Unassembled WGS sequence"/>
</dbReference>
<organism evidence="2 3">
    <name type="scientific">Rhodobium orientis</name>
    <dbReference type="NCBI Taxonomy" id="34017"/>
    <lineage>
        <taxon>Bacteria</taxon>
        <taxon>Pseudomonadati</taxon>
        <taxon>Pseudomonadota</taxon>
        <taxon>Alphaproteobacteria</taxon>
        <taxon>Hyphomicrobiales</taxon>
        <taxon>Rhodobiaceae</taxon>
        <taxon>Rhodobium</taxon>
    </lineage>
</organism>
<feature type="chain" id="PRO_5016438903" description="Cytoplasmic protein" evidence="1">
    <location>
        <begin position="24"/>
        <end position="145"/>
    </location>
</feature>
<evidence type="ECO:0008006" key="4">
    <source>
        <dbReference type="Google" id="ProtNLM"/>
    </source>
</evidence>
<keyword evidence="3" id="KW-1185">Reference proteome</keyword>
<name>A0A327K3W5_9HYPH</name>
<reference evidence="2 3" key="1">
    <citation type="submission" date="2017-07" db="EMBL/GenBank/DDBJ databases">
        <title>Draft Genome Sequences of Select Purple Nonsulfur Bacteria.</title>
        <authorList>
            <person name="Lasarre B."/>
            <person name="Mckinlay J.B."/>
        </authorList>
    </citation>
    <scope>NUCLEOTIDE SEQUENCE [LARGE SCALE GENOMIC DNA]</scope>
    <source>
        <strain evidence="2 3">DSM 11290</strain>
    </source>
</reference>
<comment type="caution">
    <text evidence="2">The sequence shown here is derived from an EMBL/GenBank/DDBJ whole genome shotgun (WGS) entry which is preliminary data.</text>
</comment>